<dbReference type="CDD" id="cd01169">
    <property type="entry name" value="HMPP_kinase"/>
    <property type="match status" value="1"/>
</dbReference>
<evidence type="ECO:0000313" key="11">
    <source>
        <dbReference type="EMBL" id="GLZ80941.1"/>
    </source>
</evidence>
<dbReference type="RefSeq" id="WP_285666233.1">
    <property type="nucleotide sequence ID" value="NZ_BSTX01000004.1"/>
</dbReference>
<evidence type="ECO:0000259" key="10">
    <source>
        <dbReference type="Pfam" id="PF08543"/>
    </source>
</evidence>
<evidence type="ECO:0000256" key="7">
    <source>
        <dbReference type="ARBA" id="ARBA00022777"/>
    </source>
</evidence>
<sequence>MSQAPPVVLTIAGSDSGGGAGIQADLSTFAAHRVFGTSVITALTAQNTTGVRGVHRVPADFVAAQLDAVLADFDVVAVKTGMLGDPAILAVVADYAKRGRLPNLVVDPVLVSTSGALLYEGDPLDYLRLLAPHATVFTPNLPEARVLGVPDARALAAATGTTVVLKGGHATGPRATDEVADGHGTWLLDGERLDTVNTHGTGCTFSAAITAGLALGHALPAALREAKSYISRAIAAAREWRLGAGHGPVDHHVRPEGVST</sequence>
<reference evidence="11" key="1">
    <citation type="submission" date="2023-03" db="EMBL/GenBank/DDBJ databases">
        <title>Actinorhabdospora filicis NBRC 111898.</title>
        <authorList>
            <person name="Ichikawa N."/>
            <person name="Sato H."/>
            <person name="Tonouchi N."/>
        </authorList>
    </citation>
    <scope>NUCLEOTIDE SEQUENCE</scope>
    <source>
        <strain evidence="11">NBRC 111898</strain>
    </source>
</reference>
<evidence type="ECO:0000313" key="12">
    <source>
        <dbReference type="Proteomes" id="UP001165079"/>
    </source>
</evidence>
<keyword evidence="9" id="KW-0784">Thiamine biosynthesis</keyword>
<evidence type="ECO:0000256" key="6">
    <source>
        <dbReference type="ARBA" id="ARBA00022741"/>
    </source>
</evidence>
<feature type="domain" description="Pyridoxamine kinase/Phosphomethylpyrimidine kinase" evidence="10">
    <location>
        <begin position="15"/>
        <end position="250"/>
    </location>
</feature>
<organism evidence="11 12">
    <name type="scientific">Actinorhabdospora filicis</name>
    <dbReference type="NCBI Taxonomy" id="1785913"/>
    <lineage>
        <taxon>Bacteria</taxon>
        <taxon>Bacillati</taxon>
        <taxon>Actinomycetota</taxon>
        <taxon>Actinomycetes</taxon>
        <taxon>Micromonosporales</taxon>
        <taxon>Micromonosporaceae</taxon>
        <taxon>Actinorhabdospora</taxon>
    </lineage>
</organism>
<evidence type="ECO:0000256" key="1">
    <source>
        <dbReference type="ARBA" id="ARBA00000151"/>
    </source>
</evidence>
<evidence type="ECO:0000256" key="2">
    <source>
        <dbReference type="ARBA" id="ARBA00000565"/>
    </source>
</evidence>
<comment type="catalytic activity">
    <reaction evidence="1">
        <text>4-amino-5-hydroxymethyl-2-methylpyrimidine + ATP = 4-amino-2-methyl-5-(phosphooxymethyl)pyrimidine + ADP + H(+)</text>
        <dbReference type="Rhea" id="RHEA:23096"/>
        <dbReference type="ChEBI" id="CHEBI:15378"/>
        <dbReference type="ChEBI" id="CHEBI:16892"/>
        <dbReference type="ChEBI" id="CHEBI:30616"/>
        <dbReference type="ChEBI" id="CHEBI:58354"/>
        <dbReference type="ChEBI" id="CHEBI:456216"/>
        <dbReference type="EC" id="2.7.1.49"/>
    </reaction>
</comment>
<keyword evidence="5" id="KW-0808">Transferase</keyword>
<dbReference type="GO" id="GO:0008902">
    <property type="term" value="F:hydroxymethylpyrimidine kinase activity"/>
    <property type="evidence" value="ECO:0007669"/>
    <property type="project" value="UniProtKB-EC"/>
</dbReference>
<keyword evidence="6" id="KW-0547">Nucleotide-binding</keyword>
<dbReference type="FunFam" id="3.40.1190.20:FF:000003">
    <property type="entry name" value="Phosphomethylpyrimidine kinase ThiD"/>
    <property type="match status" value="1"/>
</dbReference>
<evidence type="ECO:0000256" key="4">
    <source>
        <dbReference type="ARBA" id="ARBA00004769"/>
    </source>
</evidence>
<comment type="caution">
    <text evidence="11">The sequence shown here is derived from an EMBL/GenBank/DDBJ whole genome shotgun (WGS) entry which is preliminary data.</text>
</comment>
<dbReference type="PANTHER" id="PTHR20858">
    <property type="entry name" value="PHOSPHOMETHYLPYRIMIDINE KINASE"/>
    <property type="match status" value="1"/>
</dbReference>
<dbReference type="Gene3D" id="3.40.1190.20">
    <property type="match status" value="1"/>
</dbReference>
<keyword evidence="7 11" id="KW-0418">Kinase</keyword>
<keyword evidence="8" id="KW-0067">ATP-binding</keyword>
<dbReference type="EMBL" id="BSTX01000004">
    <property type="protein sequence ID" value="GLZ80941.1"/>
    <property type="molecule type" value="Genomic_DNA"/>
</dbReference>
<dbReference type="InterPro" id="IPR004399">
    <property type="entry name" value="HMP/HMP-P_kinase_dom"/>
</dbReference>
<dbReference type="InterPro" id="IPR029056">
    <property type="entry name" value="Ribokinase-like"/>
</dbReference>
<dbReference type="NCBIfam" id="TIGR00097">
    <property type="entry name" value="HMP-P_kinase"/>
    <property type="match status" value="1"/>
</dbReference>
<dbReference type="Proteomes" id="UP001165079">
    <property type="component" value="Unassembled WGS sequence"/>
</dbReference>
<name>A0A9W6SRD0_9ACTN</name>
<evidence type="ECO:0000256" key="8">
    <source>
        <dbReference type="ARBA" id="ARBA00022840"/>
    </source>
</evidence>
<proteinExistence type="predicted"/>
<dbReference type="AlphaFoldDB" id="A0A9W6SRD0"/>
<dbReference type="GO" id="GO:0005524">
    <property type="term" value="F:ATP binding"/>
    <property type="evidence" value="ECO:0007669"/>
    <property type="project" value="UniProtKB-KW"/>
</dbReference>
<evidence type="ECO:0000256" key="3">
    <source>
        <dbReference type="ARBA" id="ARBA00003848"/>
    </source>
</evidence>
<evidence type="ECO:0000256" key="9">
    <source>
        <dbReference type="ARBA" id="ARBA00022977"/>
    </source>
</evidence>
<keyword evidence="12" id="KW-1185">Reference proteome</keyword>
<dbReference type="Pfam" id="PF08543">
    <property type="entry name" value="Phos_pyr_kin"/>
    <property type="match status" value="1"/>
</dbReference>
<gene>
    <name evidence="11" type="primary">thiD</name>
    <name evidence="11" type="ORF">Afil01_57480</name>
</gene>
<accession>A0A9W6SRD0</accession>
<dbReference type="GO" id="GO:0008972">
    <property type="term" value="F:phosphomethylpyrimidine kinase activity"/>
    <property type="evidence" value="ECO:0007669"/>
    <property type="project" value="UniProtKB-EC"/>
</dbReference>
<dbReference type="GO" id="GO:0009228">
    <property type="term" value="P:thiamine biosynthetic process"/>
    <property type="evidence" value="ECO:0007669"/>
    <property type="project" value="UniProtKB-KW"/>
</dbReference>
<dbReference type="GO" id="GO:0005829">
    <property type="term" value="C:cytosol"/>
    <property type="evidence" value="ECO:0007669"/>
    <property type="project" value="TreeGrafter"/>
</dbReference>
<dbReference type="InterPro" id="IPR013749">
    <property type="entry name" value="PM/HMP-P_kinase-1"/>
</dbReference>
<comment type="pathway">
    <text evidence="4">Cofactor biosynthesis; thiamine diphosphate biosynthesis; 4-amino-2-methyl-5-diphosphomethylpyrimidine from 5-amino-1-(5-phospho-D-ribosyl)imidazole: step 3/3.</text>
</comment>
<comment type="catalytic activity">
    <reaction evidence="2">
        <text>4-amino-2-methyl-5-(phosphooxymethyl)pyrimidine + ATP = 4-amino-2-methyl-5-(diphosphooxymethyl)pyrimidine + ADP</text>
        <dbReference type="Rhea" id="RHEA:19893"/>
        <dbReference type="ChEBI" id="CHEBI:30616"/>
        <dbReference type="ChEBI" id="CHEBI:57841"/>
        <dbReference type="ChEBI" id="CHEBI:58354"/>
        <dbReference type="ChEBI" id="CHEBI:456216"/>
        <dbReference type="EC" id="2.7.4.7"/>
    </reaction>
</comment>
<evidence type="ECO:0000256" key="5">
    <source>
        <dbReference type="ARBA" id="ARBA00022679"/>
    </source>
</evidence>
<comment type="function">
    <text evidence="3">Catalyzes the phosphorylation of hydroxymethylpyrimidine phosphate (HMP-P) to HMP-PP, and of HMP to HMP-P.</text>
</comment>
<dbReference type="PANTHER" id="PTHR20858:SF17">
    <property type="entry name" value="HYDROXYMETHYLPYRIMIDINE_PHOSPHOMETHYLPYRIMIDINE KINASE THI20-RELATED"/>
    <property type="match status" value="1"/>
</dbReference>
<protein>
    <submittedName>
        <fullName evidence="11">Hydroxymethylpyrimidine/phosphomethylpyrimidine kinase</fullName>
    </submittedName>
</protein>
<dbReference type="SUPFAM" id="SSF53613">
    <property type="entry name" value="Ribokinase-like"/>
    <property type="match status" value="1"/>
</dbReference>